<dbReference type="SUPFAM" id="SSF54001">
    <property type="entry name" value="Cysteine proteinases"/>
    <property type="match status" value="1"/>
</dbReference>
<dbReference type="Pfam" id="PF18560">
    <property type="entry name" value="Lectin_like"/>
    <property type="match status" value="1"/>
</dbReference>
<evidence type="ECO:0000313" key="4">
    <source>
        <dbReference type="Proteomes" id="UP000323439"/>
    </source>
</evidence>
<evidence type="ECO:0000313" key="3">
    <source>
        <dbReference type="EMBL" id="SDA55836.1"/>
    </source>
</evidence>
<dbReference type="Proteomes" id="UP000323439">
    <property type="component" value="Unassembled WGS sequence"/>
</dbReference>
<dbReference type="InterPro" id="IPR008964">
    <property type="entry name" value="Invasin/intimin_cell_adhesion"/>
</dbReference>
<dbReference type="SMART" id="SM00645">
    <property type="entry name" value="Pept_C1"/>
    <property type="match status" value="1"/>
</dbReference>
<evidence type="ECO:0000256" key="1">
    <source>
        <dbReference type="ARBA" id="ARBA00008455"/>
    </source>
</evidence>
<dbReference type="InterPro" id="IPR038765">
    <property type="entry name" value="Papain-like_cys_pep_sf"/>
</dbReference>
<name>A0A1G5WDK4_9EURY</name>
<comment type="similarity">
    <text evidence="1">Belongs to the peptidase C1 family.</text>
</comment>
<accession>A0A1G5WDK4</accession>
<dbReference type="CDD" id="cd02248">
    <property type="entry name" value="Peptidase_C1A"/>
    <property type="match status" value="1"/>
</dbReference>
<dbReference type="InterPro" id="IPR000668">
    <property type="entry name" value="Peptidase_C1A_C"/>
</dbReference>
<dbReference type="InterPro" id="IPR000169">
    <property type="entry name" value="Pept_cys_AS"/>
</dbReference>
<organism evidence="3 4">
    <name type="scientific">Methanobrevibacter millerae</name>
    <dbReference type="NCBI Taxonomy" id="230361"/>
    <lineage>
        <taxon>Archaea</taxon>
        <taxon>Methanobacteriati</taxon>
        <taxon>Methanobacteriota</taxon>
        <taxon>Methanomada group</taxon>
        <taxon>Methanobacteria</taxon>
        <taxon>Methanobacteriales</taxon>
        <taxon>Methanobacteriaceae</taxon>
        <taxon>Methanobrevibacter</taxon>
    </lineage>
</organism>
<feature type="domain" description="Peptidase C1A papain C-terminal" evidence="2">
    <location>
        <begin position="389"/>
        <end position="602"/>
    </location>
</feature>
<dbReference type="InterPro" id="IPR025660">
    <property type="entry name" value="Pept_his_AS"/>
</dbReference>
<dbReference type="PANTHER" id="PTHR12411">
    <property type="entry name" value="CYSTEINE PROTEASE FAMILY C1-RELATED"/>
    <property type="match status" value="1"/>
</dbReference>
<dbReference type="GO" id="GO:0006508">
    <property type="term" value="P:proteolysis"/>
    <property type="evidence" value="ECO:0007669"/>
    <property type="project" value="InterPro"/>
</dbReference>
<evidence type="ECO:0000259" key="2">
    <source>
        <dbReference type="SMART" id="SM00645"/>
    </source>
</evidence>
<reference evidence="3 4" key="1">
    <citation type="submission" date="2016-10" db="EMBL/GenBank/DDBJ databases">
        <authorList>
            <person name="Varghese N."/>
            <person name="Submissions S."/>
        </authorList>
    </citation>
    <scope>NUCLEOTIDE SEQUENCE [LARGE SCALE GENOMIC DNA]</scope>
    <source>
        <strain evidence="3 4">DSM 16643</strain>
    </source>
</reference>
<dbReference type="InterPro" id="IPR039417">
    <property type="entry name" value="Peptidase_C1A_papain-like"/>
</dbReference>
<dbReference type="InterPro" id="IPR011050">
    <property type="entry name" value="Pectin_lyase_fold/virulence"/>
</dbReference>
<sequence length="1390" mass="152481">MLIIPIGFASDNSTLNDDNIAISADNEVFSLKEIYFNSSVESDGDGSQSSPYKYLSSSKIQDNSIVHFADGEYTLDSSKSVQNLTIIGQSPLNTIIKGNSLKFISQGNLNIYTITLNDLTVNNNKNFTAVNVIFENNDGSYTGSYSNIYGGALYSNGGNTIIESSTFRDNTATYGGAVYVTGGSLTVVNSIFESNYANKYGGAIAGEANSNIIINDTDFTKCYTINNAGGALYVRNSVLNVKKSNFTSCNATLGGAICDLESNSVLDSIIANNNVANYQGGAVYKMYGTMEIKSSSFSDNKASSGGALLLDNSSDISVKLSKFISNQAAYEGGAVFTILNIKEDVSSNTYKDNRASQGNDYYNAQGYNMFLGNGNYTMIKGDFSFNGTIPSSYDLREHGWVTPVKSQKSSGNCWAFSSLGALESCILKATGIAYDLCEENMKNLMSYYSDYGWSLTPNKGGYDDMGIAYLVNWLGVLEDDMDTYSDQTVISPVFNSTIHVQNLVFLTRSNYTDNDEIKEAILKYGAVSTGIYYSSSNLKSNSYYYSGTSGNNHAVVIVGWDDNYSKSNFKTTPPGDGAWICKNSWGETWGDKGYFYVSYYDTRCPRVGDYQKCTYTIILNDTMHYDKNYQYDIIGITDYLITGNDTIWYQNIFNASDNEFLTAFSTYFNATTNWTAQIYVNDALKLTQSGISTPGYYTFNLNEFIPLQIGDTFRIVMKISCDEYASVPISEKIRSNRVLYREGISFFSYDGLNWTDLYDFEATFPEYGHSYYSQVACLKAFTSKSFASEISLNTPDLVAVGALFNVTAIIKDEFGNYINSGNVKFTINSKTYNVPVVFGQAVLKTQIDSTGSYIVTADYSDNHYSSSNASARVNISDFSVNLTISISDITCGEELSIQNTLISDNKLVDGYINVNVGDNTFVVPSNTLTLVKNALIPGEYLATASYSDKAYANATFKVSKIPLEMNLNITKTDVDSVNITASFSKPINGTVRFDVNSKLYHINATGGIAVLTLTALDYGNYNVKASFSSIIYKNVIATGNFSVDYIKTHFRADDLVMYYRDGSRFYVTLLDKDNKPLSGKNITINLNGVDSKRTTDASGTASMAINLNSGVYNASISYLGDEIYIPSNLTRSITVKSTVLSSDVVKYYRNATQYYATILDFKGNPVANTEVTMNINGVFYKRITNSEGVVRLNLNLEPNTYILTVYNPVTGENAANNITVLSRLVENHDLVKYYKNASKYSVKLLDDVGSPLSGVNVTFNINGVFYNRLTDSNGVASLAINLNPGDYIITAEYGDSRVSNNIKVLSVIESEDITMHYRDGTSFKAKILDGLGNPNPGVDVVFNINGVFYTKTTDSTGVASLKINLQAGKYIITSTYNGLSASNTIVIKSI</sequence>
<dbReference type="InterPro" id="IPR013128">
    <property type="entry name" value="Peptidase_C1A"/>
</dbReference>
<dbReference type="GO" id="GO:0008234">
    <property type="term" value="F:cysteine-type peptidase activity"/>
    <property type="evidence" value="ECO:0007669"/>
    <property type="project" value="InterPro"/>
</dbReference>
<dbReference type="Gene3D" id="3.90.70.10">
    <property type="entry name" value="Cysteine proteinases"/>
    <property type="match status" value="1"/>
</dbReference>
<dbReference type="SUPFAM" id="SSF49373">
    <property type="entry name" value="Invasin/intimin cell-adhesion fragments"/>
    <property type="match status" value="2"/>
</dbReference>
<gene>
    <name evidence="3" type="ORF">SAMN02910315_01321</name>
</gene>
<keyword evidence="4" id="KW-1185">Reference proteome</keyword>
<dbReference type="Pfam" id="PF00112">
    <property type="entry name" value="Peptidase_C1"/>
    <property type="match status" value="1"/>
</dbReference>
<dbReference type="PROSITE" id="PS00639">
    <property type="entry name" value="THIOL_PROTEASE_HIS"/>
    <property type="match status" value="1"/>
</dbReference>
<dbReference type="SUPFAM" id="SSF51126">
    <property type="entry name" value="Pectin lyase-like"/>
    <property type="match status" value="1"/>
</dbReference>
<proteinExistence type="inferred from homology"/>
<dbReference type="PROSITE" id="PS00139">
    <property type="entry name" value="THIOL_PROTEASE_CYS"/>
    <property type="match status" value="1"/>
</dbReference>
<dbReference type="InterPro" id="IPR040528">
    <property type="entry name" value="Lectin-like"/>
</dbReference>
<dbReference type="Gene3D" id="2.60.40.10">
    <property type="entry name" value="Immunoglobulins"/>
    <property type="match status" value="4"/>
</dbReference>
<protein>
    <submittedName>
        <fullName evidence="3">Polymorphic outer membrane protein repeat-containing protein</fullName>
    </submittedName>
</protein>
<dbReference type="InterPro" id="IPR013783">
    <property type="entry name" value="Ig-like_fold"/>
</dbReference>
<dbReference type="EMBL" id="FMXB01000009">
    <property type="protein sequence ID" value="SDA55836.1"/>
    <property type="molecule type" value="Genomic_DNA"/>
</dbReference>